<dbReference type="AlphaFoldDB" id="A0AAD5JXX8"/>
<sequence length="198" mass="23035">MKIIALFNISFEHNIKADMFVRDSILRLRICFLGGSDISFEICKWPEAIDQYSPDRNEWKTRKRSDVVYTDKKSKAFPPIIVEIQNGVNENFIHRLTGYCLNTTAKHWAKPITVVFCIQHTTRELLHYFLRSKNKYYVIALEMTTVHTICMLFRIVKKLSDTNVSAMDTLSNDYGNVCEESTAYLKEILEAHKNDGID</sequence>
<proteinExistence type="predicted"/>
<evidence type="ECO:0000313" key="2">
    <source>
        <dbReference type="Proteomes" id="UP001209540"/>
    </source>
</evidence>
<dbReference type="EMBL" id="JAIXMP010000017">
    <property type="protein sequence ID" value="KAI9259477.1"/>
    <property type="molecule type" value="Genomic_DNA"/>
</dbReference>
<evidence type="ECO:0000313" key="1">
    <source>
        <dbReference type="EMBL" id="KAI9259477.1"/>
    </source>
</evidence>
<dbReference type="Proteomes" id="UP001209540">
    <property type="component" value="Unassembled WGS sequence"/>
</dbReference>
<reference evidence="1" key="1">
    <citation type="journal article" date="2022" name="IScience">
        <title>Evolution of zygomycete secretomes and the origins of terrestrial fungal ecologies.</title>
        <authorList>
            <person name="Chang Y."/>
            <person name="Wang Y."/>
            <person name="Mondo S."/>
            <person name="Ahrendt S."/>
            <person name="Andreopoulos W."/>
            <person name="Barry K."/>
            <person name="Beard J."/>
            <person name="Benny G.L."/>
            <person name="Blankenship S."/>
            <person name="Bonito G."/>
            <person name="Cuomo C."/>
            <person name="Desiro A."/>
            <person name="Gervers K.A."/>
            <person name="Hundley H."/>
            <person name="Kuo A."/>
            <person name="LaButti K."/>
            <person name="Lang B.F."/>
            <person name="Lipzen A."/>
            <person name="O'Donnell K."/>
            <person name="Pangilinan J."/>
            <person name="Reynolds N."/>
            <person name="Sandor L."/>
            <person name="Smith M.E."/>
            <person name="Tsang A."/>
            <person name="Grigoriev I.V."/>
            <person name="Stajich J.E."/>
            <person name="Spatafora J.W."/>
        </authorList>
    </citation>
    <scope>NUCLEOTIDE SEQUENCE</scope>
    <source>
        <strain evidence="1">RSA 2281</strain>
    </source>
</reference>
<keyword evidence="2" id="KW-1185">Reference proteome</keyword>
<name>A0AAD5JXX8_9FUNG</name>
<protein>
    <submittedName>
        <fullName evidence="1">Uncharacterized protein</fullName>
    </submittedName>
</protein>
<gene>
    <name evidence="1" type="ORF">BDA99DRAFT_538440</name>
</gene>
<accession>A0AAD5JXX8</accession>
<comment type="caution">
    <text evidence="1">The sequence shown here is derived from an EMBL/GenBank/DDBJ whole genome shotgun (WGS) entry which is preliminary data.</text>
</comment>
<reference evidence="1" key="2">
    <citation type="submission" date="2023-02" db="EMBL/GenBank/DDBJ databases">
        <authorList>
            <consortium name="DOE Joint Genome Institute"/>
            <person name="Mondo S.J."/>
            <person name="Chang Y."/>
            <person name="Wang Y."/>
            <person name="Ahrendt S."/>
            <person name="Andreopoulos W."/>
            <person name="Barry K."/>
            <person name="Beard J."/>
            <person name="Benny G.L."/>
            <person name="Blankenship S."/>
            <person name="Bonito G."/>
            <person name="Cuomo C."/>
            <person name="Desiro A."/>
            <person name="Gervers K.A."/>
            <person name="Hundley H."/>
            <person name="Kuo A."/>
            <person name="LaButti K."/>
            <person name="Lang B.F."/>
            <person name="Lipzen A."/>
            <person name="O'Donnell K."/>
            <person name="Pangilinan J."/>
            <person name="Reynolds N."/>
            <person name="Sandor L."/>
            <person name="Smith M.W."/>
            <person name="Tsang A."/>
            <person name="Grigoriev I.V."/>
            <person name="Stajich J.E."/>
            <person name="Spatafora J.W."/>
        </authorList>
    </citation>
    <scope>NUCLEOTIDE SEQUENCE</scope>
    <source>
        <strain evidence="1">RSA 2281</strain>
    </source>
</reference>
<organism evidence="1 2">
    <name type="scientific">Phascolomyces articulosus</name>
    <dbReference type="NCBI Taxonomy" id="60185"/>
    <lineage>
        <taxon>Eukaryota</taxon>
        <taxon>Fungi</taxon>
        <taxon>Fungi incertae sedis</taxon>
        <taxon>Mucoromycota</taxon>
        <taxon>Mucoromycotina</taxon>
        <taxon>Mucoromycetes</taxon>
        <taxon>Mucorales</taxon>
        <taxon>Lichtheimiaceae</taxon>
        <taxon>Phascolomyces</taxon>
    </lineage>
</organism>